<name>A0A518DAS4_9BACT</name>
<dbReference type="KEGG" id="pnd:Pla175_19460"/>
<proteinExistence type="predicted"/>
<evidence type="ECO:0000313" key="2">
    <source>
        <dbReference type="Proteomes" id="UP000317429"/>
    </source>
</evidence>
<accession>A0A518DAS4</accession>
<gene>
    <name evidence="1" type="ORF">Pla175_19460</name>
</gene>
<organism evidence="1 2">
    <name type="scientific">Pirellulimonas nuda</name>
    <dbReference type="NCBI Taxonomy" id="2528009"/>
    <lineage>
        <taxon>Bacteria</taxon>
        <taxon>Pseudomonadati</taxon>
        <taxon>Planctomycetota</taxon>
        <taxon>Planctomycetia</taxon>
        <taxon>Pirellulales</taxon>
        <taxon>Lacipirellulaceae</taxon>
        <taxon>Pirellulimonas</taxon>
    </lineage>
</organism>
<dbReference type="Proteomes" id="UP000317429">
    <property type="component" value="Chromosome"/>
</dbReference>
<evidence type="ECO:0000313" key="1">
    <source>
        <dbReference type="EMBL" id="QDU88568.1"/>
    </source>
</evidence>
<dbReference type="AlphaFoldDB" id="A0A518DAS4"/>
<dbReference type="EMBL" id="CP036291">
    <property type="protein sequence ID" value="QDU88568.1"/>
    <property type="molecule type" value="Genomic_DNA"/>
</dbReference>
<protein>
    <submittedName>
        <fullName evidence="1">Uncharacterized protein</fullName>
    </submittedName>
</protein>
<keyword evidence="2" id="KW-1185">Reference proteome</keyword>
<sequence length="104" mass="11352">MVCVVASALGCSPSTSVNTFPEVRLRLESLQAVASRGDEVRTEKLAVDLLTQLARQRDTSTGERKEIYEQLASQMNAFTSAAYKEDAEGLEARIEAMRASLPSE</sequence>
<reference evidence="1 2" key="1">
    <citation type="submission" date="2019-02" db="EMBL/GenBank/DDBJ databases">
        <title>Deep-cultivation of Planctomycetes and their phenomic and genomic characterization uncovers novel biology.</title>
        <authorList>
            <person name="Wiegand S."/>
            <person name="Jogler M."/>
            <person name="Boedeker C."/>
            <person name="Pinto D."/>
            <person name="Vollmers J."/>
            <person name="Rivas-Marin E."/>
            <person name="Kohn T."/>
            <person name="Peeters S.H."/>
            <person name="Heuer A."/>
            <person name="Rast P."/>
            <person name="Oberbeckmann S."/>
            <person name="Bunk B."/>
            <person name="Jeske O."/>
            <person name="Meyerdierks A."/>
            <person name="Storesund J.E."/>
            <person name="Kallscheuer N."/>
            <person name="Luecker S."/>
            <person name="Lage O.M."/>
            <person name="Pohl T."/>
            <person name="Merkel B.J."/>
            <person name="Hornburger P."/>
            <person name="Mueller R.-W."/>
            <person name="Bruemmer F."/>
            <person name="Labrenz M."/>
            <person name="Spormann A.M."/>
            <person name="Op den Camp H."/>
            <person name="Overmann J."/>
            <person name="Amann R."/>
            <person name="Jetten M.S.M."/>
            <person name="Mascher T."/>
            <person name="Medema M.H."/>
            <person name="Devos D.P."/>
            <person name="Kaster A.-K."/>
            <person name="Ovreas L."/>
            <person name="Rohde M."/>
            <person name="Galperin M.Y."/>
            <person name="Jogler C."/>
        </authorList>
    </citation>
    <scope>NUCLEOTIDE SEQUENCE [LARGE SCALE GENOMIC DNA]</scope>
    <source>
        <strain evidence="1 2">Pla175</strain>
    </source>
</reference>